<keyword evidence="4 5" id="KW-0173">Coenzyme A biosynthesis</keyword>
<dbReference type="InterPro" id="IPR027417">
    <property type="entry name" value="P-loop_NTPase"/>
</dbReference>
<dbReference type="Gene3D" id="3.40.50.300">
    <property type="entry name" value="P-loop containing nucleotide triphosphate hydrolases"/>
    <property type="match status" value="1"/>
</dbReference>
<dbReference type="GO" id="GO:0015937">
    <property type="term" value="P:coenzyme A biosynthetic process"/>
    <property type="evidence" value="ECO:0007669"/>
    <property type="project" value="UniProtKB-UniRule"/>
</dbReference>
<evidence type="ECO:0000256" key="6">
    <source>
        <dbReference type="NCBIfam" id="TIGR00152"/>
    </source>
</evidence>
<keyword evidence="2 5" id="KW-0547">Nucleotide-binding</keyword>
<proteinExistence type="inferred from homology"/>
<dbReference type="GO" id="GO:0005524">
    <property type="term" value="F:ATP binding"/>
    <property type="evidence" value="ECO:0007669"/>
    <property type="project" value="UniProtKB-UniRule"/>
</dbReference>
<evidence type="ECO:0000256" key="2">
    <source>
        <dbReference type="ARBA" id="ARBA00022741"/>
    </source>
</evidence>
<dbReference type="PANTHER" id="PTHR10695:SF46">
    <property type="entry name" value="BIFUNCTIONAL COENZYME A SYNTHASE-RELATED"/>
    <property type="match status" value="1"/>
</dbReference>
<dbReference type="PATRIC" id="fig|54915.3.peg.6463"/>
<comment type="caution">
    <text evidence="7">The sequence shown here is derived from an EMBL/GenBank/DDBJ whole genome shotgun (WGS) entry which is preliminary data.</text>
</comment>
<dbReference type="PROSITE" id="PS51219">
    <property type="entry name" value="DPCK"/>
    <property type="match status" value="1"/>
</dbReference>
<evidence type="ECO:0000256" key="1">
    <source>
        <dbReference type="ARBA" id="ARBA00009018"/>
    </source>
</evidence>
<dbReference type="Pfam" id="PF01121">
    <property type="entry name" value="CoaE"/>
    <property type="match status" value="1"/>
</dbReference>
<sequence length="202" mass="22933">MNMILGLTGGIATGKSTVTAMLRERGIPVIDADQIAREVVEPGKPAYEAIVRHFGRDILLEDGQIDRKKLGEVVFSDESERQKLNAIVHPEVRRVMRQEAEAAEANGEQIVFMDIPLLYESKLQYLVEKIVVVYAPGDMQLARMMERDELDEEQAKKRLRAQFPIDQKKLEADFLIDNSQSREETQRQVEDLLTVIRAEPGS</sequence>
<dbReference type="HAMAP" id="MF_00376">
    <property type="entry name" value="Dephospho_CoA_kinase"/>
    <property type="match status" value="1"/>
</dbReference>
<dbReference type="SUPFAM" id="SSF52540">
    <property type="entry name" value="P-loop containing nucleoside triphosphate hydrolases"/>
    <property type="match status" value="1"/>
</dbReference>
<evidence type="ECO:0000256" key="3">
    <source>
        <dbReference type="ARBA" id="ARBA00022840"/>
    </source>
</evidence>
<reference evidence="8" key="1">
    <citation type="submission" date="2015-07" db="EMBL/GenBank/DDBJ databases">
        <title>Genome sequencing project for genomic taxonomy and phylogenomics of Bacillus-like bacteria.</title>
        <authorList>
            <person name="Liu B."/>
            <person name="Wang J."/>
            <person name="Zhu Y."/>
            <person name="Liu G."/>
            <person name="Chen Q."/>
            <person name="Chen Z."/>
            <person name="Lan J."/>
            <person name="Che J."/>
            <person name="Ge C."/>
            <person name="Shi H."/>
            <person name="Pan Z."/>
            <person name="Liu X."/>
        </authorList>
    </citation>
    <scope>NUCLEOTIDE SEQUENCE [LARGE SCALE GENOMIC DNA]</scope>
    <source>
        <strain evidence="8">DSM 9887</strain>
    </source>
</reference>
<dbReference type="EMBL" id="LGIQ01000005">
    <property type="protein sequence ID" value="KNB73377.1"/>
    <property type="molecule type" value="Genomic_DNA"/>
</dbReference>
<dbReference type="InterPro" id="IPR001977">
    <property type="entry name" value="Depp_CoAkinase"/>
</dbReference>
<name>A0A0K9YXL5_9BACL</name>
<feature type="binding site" evidence="5">
    <location>
        <begin position="12"/>
        <end position="17"/>
    </location>
    <ligand>
        <name>ATP</name>
        <dbReference type="ChEBI" id="CHEBI:30616"/>
    </ligand>
</feature>
<keyword evidence="5" id="KW-0808">Transferase</keyword>
<evidence type="ECO:0000313" key="7">
    <source>
        <dbReference type="EMBL" id="KNB73377.1"/>
    </source>
</evidence>
<evidence type="ECO:0000256" key="5">
    <source>
        <dbReference type="HAMAP-Rule" id="MF_00376"/>
    </source>
</evidence>
<keyword evidence="5" id="KW-0963">Cytoplasm</keyword>
<keyword evidence="5 7" id="KW-0418">Kinase</keyword>
<dbReference type="Proteomes" id="UP000036834">
    <property type="component" value="Unassembled WGS sequence"/>
</dbReference>
<comment type="similarity">
    <text evidence="1 5">Belongs to the CoaE family.</text>
</comment>
<evidence type="ECO:0000256" key="4">
    <source>
        <dbReference type="ARBA" id="ARBA00022993"/>
    </source>
</evidence>
<dbReference type="GO" id="GO:0004140">
    <property type="term" value="F:dephospho-CoA kinase activity"/>
    <property type="evidence" value="ECO:0007669"/>
    <property type="project" value="UniProtKB-UniRule"/>
</dbReference>
<accession>A0A0K9YXL5</accession>
<comment type="function">
    <text evidence="5">Catalyzes the phosphorylation of the 3'-hydroxyl group of dephosphocoenzyme A to form coenzyme A.</text>
</comment>
<dbReference type="FunFam" id="3.40.50.300:FF:000485">
    <property type="entry name" value="Dephospho-CoA kinase CAB5"/>
    <property type="match status" value="1"/>
</dbReference>
<comment type="subcellular location">
    <subcellularLocation>
        <location evidence="5">Cytoplasm</location>
    </subcellularLocation>
</comment>
<dbReference type="GO" id="GO:0005737">
    <property type="term" value="C:cytoplasm"/>
    <property type="evidence" value="ECO:0007669"/>
    <property type="project" value="UniProtKB-SubCell"/>
</dbReference>
<dbReference type="RefSeq" id="WP_049737373.1">
    <property type="nucleotide sequence ID" value="NZ_BJON01000008.1"/>
</dbReference>
<comment type="pathway">
    <text evidence="5">Cofactor biosynthesis; coenzyme A biosynthesis; CoA from (R)-pantothenate: step 5/5.</text>
</comment>
<dbReference type="PANTHER" id="PTHR10695">
    <property type="entry name" value="DEPHOSPHO-COA KINASE-RELATED"/>
    <property type="match status" value="1"/>
</dbReference>
<dbReference type="UniPathway" id="UPA00241">
    <property type="reaction ID" value="UER00356"/>
</dbReference>
<dbReference type="CDD" id="cd02022">
    <property type="entry name" value="DPCK"/>
    <property type="match status" value="1"/>
</dbReference>
<dbReference type="STRING" id="54915.ADS79_05295"/>
<comment type="catalytic activity">
    <reaction evidence="5">
        <text>3'-dephospho-CoA + ATP = ADP + CoA + H(+)</text>
        <dbReference type="Rhea" id="RHEA:18245"/>
        <dbReference type="ChEBI" id="CHEBI:15378"/>
        <dbReference type="ChEBI" id="CHEBI:30616"/>
        <dbReference type="ChEBI" id="CHEBI:57287"/>
        <dbReference type="ChEBI" id="CHEBI:57328"/>
        <dbReference type="ChEBI" id="CHEBI:456216"/>
        <dbReference type="EC" id="2.7.1.24"/>
    </reaction>
</comment>
<protein>
    <recommendedName>
        <fullName evidence="5 6">Dephospho-CoA kinase</fullName>
        <ecNumber evidence="5 6">2.7.1.24</ecNumber>
    </recommendedName>
    <alternativeName>
        <fullName evidence="5">Dephosphocoenzyme A kinase</fullName>
    </alternativeName>
</protein>
<dbReference type="NCBIfam" id="TIGR00152">
    <property type="entry name" value="dephospho-CoA kinase"/>
    <property type="match status" value="1"/>
</dbReference>
<dbReference type="EC" id="2.7.1.24" evidence="5 6"/>
<dbReference type="AlphaFoldDB" id="A0A0K9YXL5"/>
<keyword evidence="3 5" id="KW-0067">ATP-binding</keyword>
<organism evidence="7 8">
    <name type="scientific">Brevibacillus reuszeri</name>
    <dbReference type="NCBI Taxonomy" id="54915"/>
    <lineage>
        <taxon>Bacteria</taxon>
        <taxon>Bacillati</taxon>
        <taxon>Bacillota</taxon>
        <taxon>Bacilli</taxon>
        <taxon>Bacillales</taxon>
        <taxon>Paenibacillaceae</taxon>
        <taxon>Brevibacillus</taxon>
    </lineage>
</organism>
<gene>
    <name evidence="5" type="primary">coaE</name>
    <name evidence="7" type="ORF">ADS79_05295</name>
</gene>
<evidence type="ECO:0000313" key="8">
    <source>
        <dbReference type="Proteomes" id="UP000036834"/>
    </source>
</evidence>